<dbReference type="CDD" id="cd01040">
    <property type="entry name" value="Mb-like"/>
    <property type="match status" value="1"/>
</dbReference>
<keyword evidence="2" id="KW-0472">Membrane</keyword>
<feature type="transmembrane region" description="Helical" evidence="2">
    <location>
        <begin position="715"/>
        <end position="734"/>
    </location>
</feature>
<dbReference type="SUPFAM" id="SSF46458">
    <property type="entry name" value="Globin-like"/>
    <property type="match status" value="2"/>
</dbReference>
<dbReference type="Gene3D" id="1.10.490.10">
    <property type="entry name" value="Globins"/>
    <property type="match status" value="3"/>
</dbReference>
<dbReference type="InterPro" id="IPR044399">
    <property type="entry name" value="Mb-like_M"/>
</dbReference>
<evidence type="ECO:0000256" key="2">
    <source>
        <dbReference type="SAM" id="Phobius"/>
    </source>
</evidence>
<comment type="caution">
    <text evidence="3">The sequence shown here is derived from an EMBL/GenBank/DDBJ whole genome shotgun (WGS) entry which is preliminary data.</text>
</comment>
<organism evidence="3 4">
    <name type="scientific">Durusdinium trenchii</name>
    <dbReference type="NCBI Taxonomy" id="1381693"/>
    <lineage>
        <taxon>Eukaryota</taxon>
        <taxon>Sar</taxon>
        <taxon>Alveolata</taxon>
        <taxon>Dinophyceae</taxon>
        <taxon>Suessiales</taxon>
        <taxon>Symbiodiniaceae</taxon>
        <taxon>Durusdinium</taxon>
    </lineage>
</organism>
<dbReference type="Proteomes" id="UP001642484">
    <property type="component" value="Unassembled WGS sequence"/>
</dbReference>
<sequence>MPSDHYDELGSAASGASGAAMEDSETEFQTEVQEIEYSDDEVPQKPQEVFSETHAFGETFGLLQLLQSEVVVLRQSFEILNKAMGDDKGMVGDAIYSSLAGALISIKDKFSTPRSLMSMRLYNGFRLLCDKCEDPEEMKSYVETLAFRHLGYEITEMRVEAVKDAFGELLQQNATDSPPGSIAAWRQVLSYTGSAYSFVSTSYGERLKVIREDWDSVQSAAEADDEDEAVVRSFGKMCAFSNQVMGQETENWMEELLEVFHVLVERISNPSLLQEECELLAISVSKSKEIDFGKFKPVMMAALRSLLPKTWSTSHETAWEWLWQTIARNLKEATAKVRMYKPYNAHLFSVLGDEQLEHFRSTIYTHFFSKCAASQDLFKQSLTRLRYIADRVLQSSYDMFHKPKIEMVDELSALGLRHVGYGVPIELFGPFADSCVEVIKPVIDALPEGKALAASGDAFGLSPKNDSPMVPTKSGSGDAAPLGPYRYAVERPQLLQHLLAPSSLDGQCQWHLMLEGFRWSIGLVSRVLVRTIIEGSTAVMQAIHQADPKRLRRALREAPRSERFTWQLSVRVGSQSISPLYWALRSGAHNVAKTMIQDVLTIRADRDNYYYGVNDLFRLQPDVVENILREAPQLAENFLDGLIWRSHKTLEGWRPVIYYLEHLLQDMDENKTISRALKSFVKFNHPKTIMHPILTFTLDMLWERLAMRIFLKDQVLTLINFVLFLLSACVLNHFDSDASKYCLAVVRLLVYIMGFGKLLYLHSEAMVKAFATGSFKKVGPFSVPQYLTNGPDFIGLLLMLDMMAMLTVEPMVRCLGADNQLLRFTCETWTEGMSFAYETFIVVGIFFYTLLVLELASVSIELSEYRVLCLNAVKQVLICVGAVFITVCAFTFAIVAADHELARLSAHEWDSFGSIMAMLIEMVVGVLDLQVLHELSVESPFILLLVILFMLMVYSFLFNLLISQFCGVYNSLAGDIKGYARLARGLIILDSLKDLKVERWKAFVESLDLQRRVDFEEGDLGLAGGVKTLEPALDHPVAKDPIIRFGGQPDPALPFPEKKIVDEEGSMERTIQTTIRKSLEKMLGKRLASDYDSADKSSSYHSSSHRSEM</sequence>
<name>A0ABP0L6Q8_9DINO</name>
<keyword evidence="2" id="KW-1133">Transmembrane helix</keyword>
<evidence type="ECO:0000313" key="3">
    <source>
        <dbReference type="EMBL" id="CAK9034040.1"/>
    </source>
</evidence>
<feature type="region of interest" description="Disordered" evidence="1">
    <location>
        <begin position="1"/>
        <end position="30"/>
    </location>
</feature>
<dbReference type="InterPro" id="IPR009050">
    <property type="entry name" value="Globin-like_sf"/>
</dbReference>
<accession>A0ABP0L6Q8</accession>
<evidence type="ECO:0000256" key="1">
    <source>
        <dbReference type="SAM" id="MobiDB-lite"/>
    </source>
</evidence>
<feature type="transmembrane region" description="Helical" evidence="2">
    <location>
        <begin position="741"/>
        <end position="760"/>
    </location>
</feature>
<feature type="transmembrane region" description="Helical" evidence="2">
    <location>
        <begin position="941"/>
        <end position="962"/>
    </location>
</feature>
<gene>
    <name evidence="3" type="ORF">CCMP2556_LOCUS19311</name>
</gene>
<evidence type="ECO:0000313" key="4">
    <source>
        <dbReference type="Proteomes" id="UP001642484"/>
    </source>
</evidence>
<feature type="transmembrane region" description="Helical" evidence="2">
    <location>
        <begin position="835"/>
        <end position="855"/>
    </location>
</feature>
<protein>
    <submittedName>
        <fullName evidence="3">Uncharacterized protein</fullName>
    </submittedName>
</protein>
<feature type="transmembrane region" description="Helical" evidence="2">
    <location>
        <begin position="875"/>
        <end position="897"/>
    </location>
</feature>
<proteinExistence type="predicted"/>
<dbReference type="EMBL" id="CAXAMN010011112">
    <property type="protein sequence ID" value="CAK9034040.1"/>
    <property type="molecule type" value="Genomic_DNA"/>
</dbReference>
<reference evidence="3 4" key="1">
    <citation type="submission" date="2024-02" db="EMBL/GenBank/DDBJ databases">
        <authorList>
            <person name="Chen Y."/>
            <person name="Shah S."/>
            <person name="Dougan E. K."/>
            <person name="Thang M."/>
            <person name="Chan C."/>
        </authorList>
    </citation>
    <scope>NUCLEOTIDE SEQUENCE [LARGE SCALE GENOMIC DNA]</scope>
</reference>
<keyword evidence="4" id="KW-1185">Reference proteome</keyword>
<feature type="compositionally biased region" description="Low complexity" evidence="1">
    <location>
        <begin position="10"/>
        <end position="20"/>
    </location>
</feature>
<keyword evidence="2" id="KW-0812">Transmembrane</keyword>
<feature type="region of interest" description="Disordered" evidence="1">
    <location>
        <begin position="1088"/>
        <end position="1109"/>
    </location>
</feature>
<dbReference type="InterPro" id="IPR012292">
    <property type="entry name" value="Globin/Proto"/>
</dbReference>